<feature type="region of interest" description="Disordered" evidence="1">
    <location>
        <begin position="22"/>
        <end position="66"/>
    </location>
</feature>
<evidence type="ECO:0000256" key="1">
    <source>
        <dbReference type="SAM" id="MobiDB-lite"/>
    </source>
</evidence>
<feature type="compositionally biased region" description="Low complexity" evidence="1">
    <location>
        <begin position="1320"/>
        <end position="1340"/>
    </location>
</feature>
<feature type="compositionally biased region" description="Polar residues" evidence="1">
    <location>
        <begin position="1294"/>
        <end position="1310"/>
    </location>
</feature>
<organism evidence="2 3">
    <name type="scientific">Theileria orientalis</name>
    <dbReference type="NCBI Taxonomy" id="68886"/>
    <lineage>
        <taxon>Eukaryota</taxon>
        <taxon>Sar</taxon>
        <taxon>Alveolata</taxon>
        <taxon>Apicomplexa</taxon>
        <taxon>Aconoidasida</taxon>
        <taxon>Piroplasmida</taxon>
        <taxon>Theileriidae</taxon>
        <taxon>Theileria</taxon>
    </lineage>
</organism>
<proteinExistence type="predicted"/>
<name>A0A976QT78_THEOR</name>
<dbReference type="EMBL" id="CP056071">
    <property type="protein sequence ID" value="UKK01751.2"/>
    <property type="molecule type" value="Genomic_DNA"/>
</dbReference>
<evidence type="ECO:0000313" key="3">
    <source>
        <dbReference type="Proteomes" id="UP000244811"/>
    </source>
</evidence>
<dbReference type="InterPro" id="IPR007480">
    <property type="entry name" value="DUF529"/>
</dbReference>
<feature type="compositionally biased region" description="Pro residues" evidence="1">
    <location>
        <begin position="337"/>
        <end position="348"/>
    </location>
</feature>
<dbReference type="Pfam" id="PF04385">
    <property type="entry name" value="FAINT"/>
    <property type="match status" value="1"/>
</dbReference>
<accession>A0A976QT78</accession>
<evidence type="ECO:0000313" key="2">
    <source>
        <dbReference type="EMBL" id="UKK01751.2"/>
    </source>
</evidence>
<feature type="compositionally biased region" description="Basic and acidic residues" evidence="1">
    <location>
        <begin position="299"/>
        <end position="310"/>
    </location>
</feature>
<feature type="compositionally biased region" description="Low complexity" evidence="1">
    <location>
        <begin position="1271"/>
        <end position="1282"/>
    </location>
</feature>
<feature type="region of interest" description="Disordered" evidence="1">
    <location>
        <begin position="1264"/>
        <end position="1364"/>
    </location>
</feature>
<feature type="region of interest" description="Disordered" evidence="1">
    <location>
        <begin position="149"/>
        <end position="372"/>
    </location>
</feature>
<feature type="compositionally biased region" description="Basic and acidic residues" evidence="1">
    <location>
        <begin position="354"/>
        <end position="372"/>
    </location>
</feature>
<feature type="compositionally biased region" description="Basic and acidic residues" evidence="1">
    <location>
        <begin position="326"/>
        <end position="336"/>
    </location>
</feature>
<protein>
    <submittedName>
        <fullName evidence="2">Uncharacterized protein</fullName>
    </submittedName>
</protein>
<reference evidence="2" key="1">
    <citation type="submission" date="2022-07" db="EMBL/GenBank/DDBJ databases">
        <title>Evaluation of T. orientalis genome assembly methods using nanopore sequencing and analysis of variation between genomes.</title>
        <authorList>
            <person name="Yam J."/>
            <person name="Micallef M.L."/>
            <person name="Liu M."/>
            <person name="Djordjevic S.P."/>
            <person name="Bogema D.R."/>
            <person name="Jenkins C."/>
        </authorList>
    </citation>
    <scope>NUCLEOTIDE SEQUENCE</scope>
    <source>
        <strain evidence="2">Goon Nure</strain>
    </source>
</reference>
<feature type="compositionally biased region" description="Basic and acidic residues" evidence="1">
    <location>
        <begin position="248"/>
        <end position="261"/>
    </location>
</feature>
<sequence>MKSKRRNSETLATLQELENLLKKIEKEKAASKSPPETKPKQTEHPKSDSELSVSPRRKSFSDYELPTRKAKLPPKVKLTTLYLDKQYSTNEIKYEYDEAKEQHTFTPKPGYAISEIKSGNELVWESKDGVYPEQVLILFGEDNEPMMRMVFDKPQPSSNTKTAVVQPEPVVVPKEEKKQEPPKPIVSPREEVKHEKPKPIIPVKEEPKKEPLEPVISPKEEIKNEESRPMLPPKEKPKNEPMYGVTDESTKNMEFKTENEKVVVPPKPVERRPAPRVPESQPETMPRENILLPDVPEEPLLKHHEPEVNKQNHVPKPQLSEPSEPAAKESKPEPVRVKPPAPNVPIKPAPESTEPEKPEVNELQPKSDEEAAKSELNDNGVLDINSISSTNFYDYFQDGQSAIYETKDNHFFLSIQDNRLSDKIWEAKDESEYATKVVRDGVDIRLRITKLSIFCVNGQVKHFDCTDKVWKEVTKDVILDINNQTDEYEYGVKEFPQSKYFETKYDFIFKTIKDGENIIWESEGDHNANMVIINGAHSKNKVLTIHFSDPYMLVFTKKNKDPWVQDKSFKSLPKPLDIKVPNKVDNDIFTHLAKQGNLFNLIKKGNEVMWMSRSYEENAKKVVVYAVNKDYMFITIYPLKGHVTKLLKYGDEQCKEIDPLTKIPITINIKSNKSSCAYYNYERNNVRMFRSKGDYVFGGVREKDESSSDRTNDKSIWTASTNIDNDSRYANKVEVIRYDKFNDMYEVTVHLMDGTTRKYVRHEVMPWTFVDPNQKLSVSINVNSQFECYKYSLSYKNGMKVFTAKPGLAFNSVTYLDDVRTEVWEAKNVNECANKVELDTTGGGKKIIIHLQNGDKKVFIGKADKKWVDEAEAGAEVTESAPNEEVVPPAPVAKANVQEVSKPEYTNDVKLYVKDPKNANGNKEMDSKDYEVKQYQDRYEFKLKEGSKCIEVKYLVKITDLFDRTRTIGLKPITVWKRFFAKSDENYPKTVVYQWPNKIVIYFDTFFIVNEKEISGTWINRNFDIKFYTVSAENGNKNNVELDWSKYELRKMAGERYDYEFKPSAKCMEIKYMFKKVDPNNQNRLITGYRTVWKYGHLGHKEYPTSVSYFSEKRLIIDLGTKIIVSEKNADESWTPKEAYLQFFTPPENRNSRYAQEGDPLSEDKYGLQKKGDELTYKFNTGIRCTRVVNVETVGVADDINKVTTYYKNVWNYEPGVNPGMYPKSILYKTDSKITIKLDGLILVYQRNPQGDWIKSDVFDMGGNRLTSPKEVTQPTEGGTPPTEQPTQPPFTGASQQSTRTSTPEISTPTAEPPASAVEPPKSTTQPDTSTTTPEISSTPVIDRNEQHAKSSVQPPKVSVTPETNIVPDDVVAPNTFNPATTSTPTVNAHATKHVTEPLIQPVRQGSPNANDINKYRVYTNFGTEFYLYKFINEAKCIEIRHVEQSANGEGDDKSARGPAKEKVVWAHNSTRYGRKYPESVFFNKHTMTFIIMFDDHNIICFKRNGSWVVSNSTRTY</sequence>
<dbReference type="Proteomes" id="UP000244811">
    <property type="component" value="Chromosome 2"/>
</dbReference>
<feature type="compositionally biased region" description="Basic and acidic residues" evidence="1">
    <location>
        <begin position="188"/>
        <end position="239"/>
    </location>
</feature>
<gene>
    <name evidence="2" type="ORF">MACK_001104</name>
</gene>
<feature type="compositionally biased region" description="Basic and acidic residues" evidence="1">
    <location>
        <begin position="22"/>
        <end position="49"/>
    </location>
</feature>